<dbReference type="AlphaFoldDB" id="A0A397INN3"/>
<dbReference type="Proteomes" id="UP000266861">
    <property type="component" value="Unassembled WGS sequence"/>
</dbReference>
<proteinExistence type="predicted"/>
<sequence length="54" mass="6442">MNIDIKNEFNSLDQAEIISENNNIDKELAVKITEIKRREVIENKEKTRTKKFIH</sequence>
<organism evidence="1 2">
    <name type="scientific">Diversispora epigaea</name>
    <dbReference type="NCBI Taxonomy" id="1348612"/>
    <lineage>
        <taxon>Eukaryota</taxon>
        <taxon>Fungi</taxon>
        <taxon>Fungi incertae sedis</taxon>
        <taxon>Mucoromycota</taxon>
        <taxon>Glomeromycotina</taxon>
        <taxon>Glomeromycetes</taxon>
        <taxon>Diversisporales</taxon>
        <taxon>Diversisporaceae</taxon>
        <taxon>Diversispora</taxon>
    </lineage>
</organism>
<reference evidence="1 2" key="1">
    <citation type="submission" date="2018-08" db="EMBL/GenBank/DDBJ databases">
        <title>Genome and evolution of the arbuscular mycorrhizal fungus Diversispora epigaea (formerly Glomus versiforme) and its bacterial endosymbionts.</title>
        <authorList>
            <person name="Sun X."/>
            <person name="Fei Z."/>
            <person name="Harrison M."/>
        </authorList>
    </citation>
    <scope>NUCLEOTIDE SEQUENCE [LARGE SCALE GENOMIC DNA]</scope>
    <source>
        <strain evidence="1 2">IT104</strain>
    </source>
</reference>
<comment type="caution">
    <text evidence="1">The sequence shown here is derived from an EMBL/GenBank/DDBJ whole genome shotgun (WGS) entry which is preliminary data.</text>
</comment>
<gene>
    <name evidence="1" type="ORF">Glove_220g16</name>
</gene>
<dbReference type="EMBL" id="PQFF01000205">
    <property type="protein sequence ID" value="RHZ74583.1"/>
    <property type="molecule type" value="Genomic_DNA"/>
</dbReference>
<accession>A0A397INN3</accession>
<protein>
    <submittedName>
        <fullName evidence="1">Uncharacterized protein</fullName>
    </submittedName>
</protein>
<keyword evidence="2" id="KW-1185">Reference proteome</keyword>
<evidence type="ECO:0000313" key="1">
    <source>
        <dbReference type="EMBL" id="RHZ74583.1"/>
    </source>
</evidence>
<evidence type="ECO:0000313" key="2">
    <source>
        <dbReference type="Proteomes" id="UP000266861"/>
    </source>
</evidence>
<name>A0A397INN3_9GLOM</name>